<comment type="caution">
    <text evidence="10">Lacks conserved residue(s) required for the propagation of feature annotation.</text>
</comment>
<sequence length="371" mass="39948">MSDIRVEAASASYTVHVDRNLLASIAERTAPLARKISQVFIVTSPEIDRLWGAPVRNGFETLGKRVTTLLIPAGESHKRMTTIERLLEELAQHGADRDTLLVALGGGVLGDMTGFLAAIWMRGVPFIQVPTTLLSQVDSSVGGKTGANLAAGKNLVGAFYHPLAVFADLDTLSTLPPRELRAGLQESVKAGVIRYPQLFAFMEQNAEAIRNGELSVLQPVIEDSIRMKAEVVEADERESGLRMILNFGHTVGHAIEAATGYKQLLHGEAIGWGMIAAVRLAQSRNLLDEATATRITKLVHAFGPLPPFEAEAQHLVTLTGSDKKKRSGTLSFILPTSIGTVDIVRDVTEAELLTAVETMLAEMRTANAVTA</sequence>
<feature type="binding site" evidence="10">
    <location>
        <position position="153"/>
    </location>
    <ligand>
        <name>NAD(+)</name>
        <dbReference type="ChEBI" id="CHEBI:57540"/>
    </ligand>
</feature>
<dbReference type="UniPathway" id="UPA00053">
    <property type="reaction ID" value="UER00085"/>
</dbReference>
<feature type="binding site" evidence="10">
    <location>
        <position position="249"/>
    </location>
    <ligand>
        <name>Zn(2+)</name>
        <dbReference type="ChEBI" id="CHEBI:29105"/>
    </ligand>
</feature>
<dbReference type="InterPro" id="IPR030960">
    <property type="entry name" value="DHQS/DOIS_N"/>
</dbReference>
<keyword evidence="8 10" id="KW-0456">Lyase</keyword>
<dbReference type="Pfam" id="PF24621">
    <property type="entry name" value="DHQS_C"/>
    <property type="match status" value="1"/>
</dbReference>
<comment type="catalytic activity">
    <reaction evidence="10">
        <text>7-phospho-2-dehydro-3-deoxy-D-arabino-heptonate = 3-dehydroquinate + phosphate</text>
        <dbReference type="Rhea" id="RHEA:21968"/>
        <dbReference type="ChEBI" id="CHEBI:32364"/>
        <dbReference type="ChEBI" id="CHEBI:43474"/>
        <dbReference type="ChEBI" id="CHEBI:58394"/>
        <dbReference type="EC" id="4.2.3.4"/>
    </reaction>
</comment>
<dbReference type="SUPFAM" id="SSF56796">
    <property type="entry name" value="Dehydroquinate synthase-like"/>
    <property type="match status" value="1"/>
</dbReference>
<dbReference type="Proteomes" id="UP000182427">
    <property type="component" value="Chromosome I"/>
</dbReference>
<feature type="binding site" evidence="10">
    <location>
        <begin position="171"/>
        <end position="174"/>
    </location>
    <ligand>
        <name>NAD(+)</name>
        <dbReference type="ChEBI" id="CHEBI:57540"/>
    </ligand>
</feature>
<dbReference type="InterPro" id="IPR050071">
    <property type="entry name" value="Dehydroquinate_synthase"/>
</dbReference>
<dbReference type="GO" id="GO:0046872">
    <property type="term" value="F:metal ion binding"/>
    <property type="evidence" value="ECO:0007669"/>
    <property type="project" value="UniProtKB-KW"/>
</dbReference>
<evidence type="ECO:0000259" key="12">
    <source>
        <dbReference type="Pfam" id="PF01761"/>
    </source>
</evidence>
<name>A0A1G7LN42_9BACT</name>
<comment type="cofactor">
    <cofactor evidence="10">
        <name>Co(2+)</name>
        <dbReference type="ChEBI" id="CHEBI:48828"/>
    </cofactor>
    <cofactor evidence="10">
        <name>Zn(2+)</name>
        <dbReference type="ChEBI" id="CHEBI:29105"/>
    </cofactor>
    <text evidence="10">Binds 1 divalent metal cation per subunit. Can use either Co(2+) or Zn(2+).</text>
</comment>
<dbReference type="Gene3D" id="3.40.50.1970">
    <property type="match status" value="1"/>
</dbReference>
<evidence type="ECO:0000256" key="1">
    <source>
        <dbReference type="ARBA" id="ARBA00001911"/>
    </source>
</evidence>
<dbReference type="EC" id="4.2.3.4" evidence="10 11"/>
<keyword evidence="10" id="KW-0057">Aromatic amino acid biosynthesis</keyword>
<dbReference type="GO" id="GO:0009073">
    <property type="term" value="P:aromatic amino acid family biosynthetic process"/>
    <property type="evidence" value="ECO:0007669"/>
    <property type="project" value="UniProtKB-KW"/>
</dbReference>
<feature type="binding site" evidence="10">
    <location>
        <begin position="107"/>
        <end position="111"/>
    </location>
    <ligand>
        <name>NAD(+)</name>
        <dbReference type="ChEBI" id="CHEBI:57540"/>
    </ligand>
</feature>
<feature type="binding site" evidence="10">
    <location>
        <position position="186"/>
    </location>
    <ligand>
        <name>Zn(2+)</name>
        <dbReference type="ChEBI" id="CHEBI:29105"/>
    </ligand>
</feature>
<evidence type="ECO:0000313" key="15">
    <source>
        <dbReference type="Proteomes" id="UP000182427"/>
    </source>
</evidence>
<evidence type="ECO:0000256" key="7">
    <source>
        <dbReference type="ARBA" id="ARBA00023027"/>
    </source>
</evidence>
<comment type="cofactor">
    <cofactor evidence="2">
        <name>Zn(2+)</name>
        <dbReference type="ChEBI" id="CHEBI:29105"/>
    </cofactor>
</comment>
<dbReference type="InterPro" id="IPR030963">
    <property type="entry name" value="DHQ_synth_fam"/>
</dbReference>
<comment type="function">
    <text evidence="3 10">Catalyzes the conversion of 3-deoxy-D-arabino-heptulosonate 7-phosphate (DAHP) to dehydroquinate (DHQ).</text>
</comment>
<feature type="domain" description="3-dehydroquinate synthase C-terminal" evidence="13">
    <location>
        <begin position="183"/>
        <end position="325"/>
    </location>
</feature>
<comment type="pathway">
    <text evidence="10">Metabolic intermediate biosynthesis; chorismate biosynthesis; chorismate from D-erythrose 4-phosphate and phosphoenolpyruvate: step 2/7.</text>
</comment>
<evidence type="ECO:0000256" key="3">
    <source>
        <dbReference type="ARBA" id="ARBA00003485"/>
    </source>
</evidence>
<accession>A0A1G7LN42</accession>
<keyword evidence="5 10" id="KW-0547">Nucleotide-binding</keyword>
<dbReference type="GO" id="GO:0000166">
    <property type="term" value="F:nucleotide binding"/>
    <property type="evidence" value="ECO:0007669"/>
    <property type="project" value="UniProtKB-KW"/>
</dbReference>
<evidence type="ECO:0000313" key="14">
    <source>
        <dbReference type="EMBL" id="SDF50942.1"/>
    </source>
</evidence>
<dbReference type="AlphaFoldDB" id="A0A1G7LN42"/>
<keyword evidence="9 10" id="KW-0170">Cobalt</keyword>
<feature type="domain" description="3-dehydroquinate synthase N-terminal" evidence="12">
    <location>
        <begin position="69"/>
        <end position="181"/>
    </location>
</feature>
<evidence type="ECO:0000256" key="5">
    <source>
        <dbReference type="ARBA" id="ARBA00022741"/>
    </source>
</evidence>
<dbReference type="GO" id="GO:0009423">
    <property type="term" value="P:chorismate biosynthetic process"/>
    <property type="evidence" value="ECO:0007669"/>
    <property type="project" value="UniProtKB-UniRule"/>
</dbReference>
<dbReference type="Gene3D" id="1.20.1090.10">
    <property type="entry name" value="Dehydroquinate synthase-like - alpha domain"/>
    <property type="match status" value="1"/>
</dbReference>
<reference evidence="15" key="1">
    <citation type="submission" date="2016-10" db="EMBL/GenBank/DDBJ databases">
        <authorList>
            <person name="Varghese N."/>
            <person name="Submissions S."/>
        </authorList>
    </citation>
    <scope>NUCLEOTIDE SEQUENCE [LARGE SCALE GENOMIC DNA]</scope>
    <source>
        <strain evidence="15">GAS232</strain>
    </source>
</reference>
<proteinExistence type="inferred from homology"/>
<dbReference type="FunFam" id="3.40.50.1970:FF:000007">
    <property type="entry name" value="Pentafunctional AROM polypeptide"/>
    <property type="match status" value="1"/>
</dbReference>
<dbReference type="NCBIfam" id="TIGR01357">
    <property type="entry name" value="aroB"/>
    <property type="match status" value="1"/>
</dbReference>
<keyword evidence="7 10" id="KW-0520">NAD</keyword>
<dbReference type="CDD" id="cd08195">
    <property type="entry name" value="DHQS"/>
    <property type="match status" value="1"/>
</dbReference>
<evidence type="ECO:0000256" key="9">
    <source>
        <dbReference type="ARBA" id="ARBA00023285"/>
    </source>
</evidence>
<keyword evidence="15" id="KW-1185">Reference proteome</keyword>
<dbReference type="PIRSF" id="PIRSF001455">
    <property type="entry name" value="DHQ_synth"/>
    <property type="match status" value="1"/>
</dbReference>
<dbReference type="HAMAP" id="MF_00110">
    <property type="entry name" value="DHQ_synthase"/>
    <property type="match status" value="1"/>
</dbReference>
<keyword evidence="4 10" id="KW-0479">Metal-binding</keyword>
<feature type="binding site" evidence="10">
    <location>
        <position position="144"/>
    </location>
    <ligand>
        <name>NAD(+)</name>
        <dbReference type="ChEBI" id="CHEBI:57540"/>
    </ligand>
</feature>
<dbReference type="GO" id="GO:0008652">
    <property type="term" value="P:amino acid biosynthetic process"/>
    <property type="evidence" value="ECO:0007669"/>
    <property type="project" value="UniProtKB-KW"/>
</dbReference>
<evidence type="ECO:0000256" key="4">
    <source>
        <dbReference type="ARBA" id="ARBA00022723"/>
    </source>
</evidence>
<dbReference type="PANTHER" id="PTHR43622">
    <property type="entry name" value="3-DEHYDROQUINATE SYNTHASE"/>
    <property type="match status" value="1"/>
</dbReference>
<dbReference type="GO" id="GO:0003856">
    <property type="term" value="F:3-dehydroquinate synthase activity"/>
    <property type="evidence" value="ECO:0007669"/>
    <property type="project" value="UniProtKB-UniRule"/>
</dbReference>
<evidence type="ECO:0000256" key="8">
    <source>
        <dbReference type="ARBA" id="ARBA00023239"/>
    </source>
</evidence>
<comment type="similarity">
    <text evidence="10">Belongs to the sugar phosphate cyclases superfamily. Dehydroquinate synthase family.</text>
</comment>
<evidence type="ECO:0000256" key="10">
    <source>
        <dbReference type="HAMAP-Rule" id="MF_00110"/>
    </source>
</evidence>
<comment type="cofactor">
    <cofactor evidence="1 10">
        <name>NAD(+)</name>
        <dbReference type="ChEBI" id="CHEBI:57540"/>
    </cofactor>
</comment>
<dbReference type="RefSeq" id="WP_083345497.1">
    <property type="nucleotide sequence ID" value="NZ_LT629690.1"/>
</dbReference>
<dbReference type="GO" id="GO:0005737">
    <property type="term" value="C:cytoplasm"/>
    <property type="evidence" value="ECO:0007669"/>
    <property type="project" value="UniProtKB-SubCell"/>
</dbReference>
<organism evidence="14 15">
    <name type="scientific">Terriglobus roseus</name>
    <dbReference type="NCBI Taxonomy" id="392734"/>
    <lineage>
        <taxon>Bacteria</taxon>
        <taxon>Pseudomonadati</taxon>
        <taxon>Acidobacteriota</taxon>
        <taxon>Terriglobia</taxon>
        <taxon>Terriglobales</taxon>
        <taxon>Acidobacteriaceae</taxon>
        <taxon>Terriglobus</taxon>
    </lineage>
</organism>
<dbReference type="InterPro" id="IPR056179">
    <property type="entry name" value="DHQS_C"/>
</dbReference>
<dbReference type="Pfam" id="PF01761">
    <property type="entry name" value="DHQ_synthase"/>
    <property type="match status" value="1"/>
</dbReference>
<dbReference type="OrthoDB" id="9806583at2"/>
<keyword evidence="6 10" id="KW-0862">Zinc</keyword>
<comment type="subcellular location">
    <subcellularLocation>
        <location evidence="10">Cytoplasm</location>
    </subcellularLocation>
</comment>
<gene>
    <name evidence="10" type="primary">aroB</name>
    <name evidence="14" type="ORF">SAMN05444167_2582</name>
</gene>
<feature type="binding site" evidence="10">
    <location>
        <position position="266"/>
    </location>
    <ligand>
        <name>Zn(2+)</name>
        <dbReference type="ChEBI" id="CHEBI:29105"/>
    </ligand>
</feature>
<evidence type="ECO:0000259" key="13">
    <source>
        <dbReference type="Pfam" id="PF24621"/>
    </source>
</evidence>
<keyword evidence="10" id="KW-0028">Amino-acid biosynthesis</keyword>
<dbReference type="InterPro" id="IPR016037">
    <property type="entry name" value="DHQ_synth_AroB"/>
</dbReference>
<feature type="binding site" evidence="10">
    <location>
        <begin position="131"/>
        <end position="132"/>
    </location>
    <ligand>
        <name>NAD(+)</name>
        <dbReference type="ChEBI" id="CHEBI:57540"/>
    </ligand>
</feature>
<keyword evidence="10" id="KW-0963">Cytoplasm</keyword>
<dbReference type="EMBL" id="LT629690">
    <property type="protein sequence ID" value="SDF50942.1"/>
    <property type="molecule type" value="Genomic_DNA"/>
</dbReference>
<dbReference type="PANTHER" id="PTHR43622:SF1">
    <property type="entry name" value="3-DEHYDROQUINATE SYNTHASE"/>
    <property type="match status" value="1"/>
</dbReference>
<evidence type="ECO:0000256" key="2">
    <source>
        <dbReference type="ARBA" id="ARBA00001947"/>
    </source>
</evidence>
<evidence type="ECO:0000256" key="11">
    <source>
        <dbReference type="NCBIfam" id="TIGR01357"/>
    </source>
</evidence>
<protein>
    <recommendedName>
        <fullName evidence="10 11">3-dehydroquinate synthase</fullName>
        <shortName evidence="10">DHQS</shortName>
        <ecNumber evidence="10 11">4.2.3.4</ecNumber>
    </recommendedName>
</protein>
<evidence type="ECO:0000256" key="6">
    <source>
        <dbReference type="ARBA" id="ARBA00022833"/>
    </source>
</evidence>